<dbReference type="AlphaFoldDB" id="A0A0P9NBU8"/>
<dbReference type="Proteomes" id="UP000050381">
    <property type="component" value="Unassembled WGS sequence"/>
</dbReference>
<keyword evidence="1" id="KW-0808">Transferase</keyword>
<dbReference type="InterPro" id="IPR016181">
    <property type="entry name" value="Acyl_CoA_acyltransferase"/>
</dbReference>
<dbReference type="SUPFAM" id="SSF55729">
    <property type="entry name" value="Acyl-CoA N-acyltransferases (Nat)"/>
    <property type="match status" value="1"/>
</dbReference>
<reference evidence="1 2" key="1">
    <citation type="submission" date="2015-09" db="EMBL/GenBank/DDBJ databases">
        <title>Genome announcement of multiple Pseudomonas syringae strains.</title>
        <authorList>
            <person name="Thakur S."/>
            <person name="Wang P.W."/>
            <person name="Gong Y."/>
            <person name="Weir B.S."/>
            <person name="Guttman D.S."/>
        </authorList>
    </citation>
    <scope>NUCLEOTIDE SEQUENCE [LARGE SCALE GENOMIC DNA]</scope>
    <source>
        <strain evidence="1 2">ICMP9419</strain>
    </source>
</reference>
<evidence type="ECO:0000313" key="2">
    <source>
        <dbReference type="Proteomes" id="UP000050381"/>
    </source>
</evidence>
<accession>A0A0P9NBU8</accession>
<gene>
    <name evidence="1" type="ORF">ALO79_05133</name>
</gene>
<proteinExistence type="predicted"/>
<name>A0A0P9NBU8_PSESX</name>
<protein>
    <submittedName>
        <fullName evidence="1">Acetyltransferase</fullName>
    </submittedName>
</protein>
<evidence type="ECO:0000313" key="1">
    <source>
        <dbReference type="EMBL" id="KPW95450.1"/>
    </source>
</evidence>
<dbReference type="EMBL" id="LJQD01000263">
    <property type="protein sequence ID" value="KPW95450.1"/>
    <property type="molecule type" value="Genomic_DNA"/>
</dbReference>
<comment type="caution">
    <text evidence="1">The sequence shown here is derived from an EMBL/GenBank/DDBJ whole genome shotgun (WGS) entry which is preliminary data.</text>
</comment>
<organism evidence="1 2">
    <name type="scientific">Pseudomonas syringae pv. castaneae</name>
    <dbReference type="NCBI Taxonomy" id="264450"/>
    <lineage>
        <taxon>Bacteria</taxon>
        <taxon>Pseudomonadati</taxon>
        <taxon>Pseudomonadota</taxon>
        <taxon>Gammaproteobacteria</taxon>
        <taxon>Pseudomonadales</taxon>
        <taxon>Pseudomonadaceae</taxon>
        <taxon>Pseudomonas</taxon>
        <taxon>Pseudomonas syringae</taxon>
    </lineage>
</organism>
<dbReference type="Gene3D" id="3.40.630.30">
    <property type="match status" value="1"/>
</dbReference>
<dbReference type="PATRIC" id="fig|264450.4.peg.6060"/>
<dbReference type="GO" id="GO:0016740">
    <property type="term" value="F:transferase activity"/>
    <property type="evidence" value="ECO:0007669"/>
    <property type="project" value="UniProtKB-KW"/>
</dbReference>
<sequence>MITIRRMTIKDYESVIELMRNTPGISLRDADSRESTARYLDRNPGMSFVAEA</sequence>